<sequence>MVGPQKVEGKAPPQDGENKVPSTTHVLTRPERSTSDLLVITKQAAERGCHGSRSPAVHKLAYHNTGLPRARSAGGCSMQILLSLSHDNICAQVPHSLLKNLPSRDSALPLLGIG</sequence>
<keyword evidence="3" id="KW-1185">Reference proteome</keyword>
<evidence type="ECO:0000313" key="3">
    <source>
        <dbReference type="Proteomes" id="UP001295444"/>
    </source>
</evidence>
<proteinExistence type="predicted"/>
<dbReference type="EMBL" id="OW240915">
    <property type="protein sequence ID" value="CAH2283228.1"/>
    <property type="molecule type" value="Genomic_DNA"/>
</dbReference>
<dbReference type="AlphaFoldDB" id="A0AAD1RYH1"/>
<accession>A0AAD1RYH1</accession>
<organism evidence="2 3">
    <name type="scientific">Pelobates cultripes</name>
    <name type="common">Western spadefoot toad</name>
    <dbReference type="NCBI Taxonomy" id="61616"/>
    <lineage>
        <taxon>Eukaryota</taxon>
        <taxon>Metazoa</taxon>
        <taxon>Chordata</taxon>
        <taxon>Craniata</taxon>
        <taxon>Vertebrata</taxon>
        <taxon>Euteleostomi</taxon>
        <taxon>Amphibia</taxon>
        <taxon>Batrachia</taxon>
        <taxon>Anura</taxon>
        <taxon>Pelobatoidea</taxon>
        <taxon>Pelobatidae</taxon>
        <taxon>Pelobates</taxon>
    </lineage>
</organism>
<reference evidence="2" key="1">
    <citation type="submission" date="2022-03" db="EMBL/GenBank/DDBJ databases">
        <authorList>
            <person name="Alioto T."/>
            <person name="Alioto T."/>
            <person name="Gomez Garrido J."/>
        </authorList>
    </citation>
    <scope>NUCLEOTIDE SEQUENCE</scope>
</reference>
<protein>
    <submittedName>
        <fullName evidence="2">Uncharacterized protein</fullName>
    </submittedName>
</protein>
<gene>
    <name evidence="2" type="ORF">PECUL_23A037844</name>
</gene>
<evidence type="ECO:0000313" key="2">
    <source>
        <dbReference type="EMBL" id="CAH2283228.1"/>
    </source>
</evidence>
<evidence type="ECO:0000256" key="1">
    <source>
        <dbReference type="SAM" id="MobiDB-lite"/>
    </source>
</evidence>
<dbReference type="Proteomes" id="UP001295444">
    <property type="component" value="Chromosome 04"/>
</dbReference>
<name>A0AAD1RYH1_PELCU</name>
<feature type="region of interest" description="Disordered" evidence="1">
    <location>
        <begin position="1"/>
        <end position="32"/>
    </location>
</feature>